<comment type="similarity">
    <text evidence="3">Belongs to the peptidase S33 family.</text>
</comment>
<comment type="catalytic activity">
    <reaction evidence="1">
        <text>Release of N-terminal proline from a peptide.</text>
        <dbReference type="EC" id="3.4.11.5"/>
    </reaction>
</comment>
<comment type="subcellular location">
    <subcellularLocation>
        <location evidence="2">Cytoplasm</location>
    </subcellularLocation>
</comment>
<dbReference type="SUPFAM" id="SSF53474">
    <property type="entry name" value="alpha/beta-Hydrolases"/>
    <property type="match status" value="1"/>
</dbReference>
<accession>A0A841BGS3</accession>
<evidence type="ECO:0000256" key="7">
    <source>
        <dbReference type="ARBA" id="ARBA00022670"/>
    </source>
</evidence>
<dbReference type="AlphaFoldDB" id="A0A841BGS3"/>
<gene>
    <name evidence="12" type="ORF">HDA45_007849</name>
</gene>
<evidence type="ECO:0000313" key="12">
    <source>
        <dbReference type="EMBL" id="MBB5857762.1"/>
    </source>
</evidence>
<evidence type="ECO:0000256" key="9">
    <source>
        <dbReference type="ARBA" id="ARBA00029605"/>
    </source>
</evidence>
<comment type="caution">
    <text evidence="12">The sequence shown here is derived from an EMBL/GenBank/DDBJ whole genome shotgun (WGS) entry which is preliminary data.</text>
</comment>
<feature type="domain" description="AB hydrolase-1" evidence="11">
    <location>
        <begin position="78"/>
        <end position="443"/>
    </location>
</feature>
<keyword evidence="7" id="KW-0645">Protease</keyword>
<dbReference type="RefSeq" id="WP_184904154.1">
    <property type="nucleotide sequence ID" value="NZ_JACHMX010000001.1"/>
</dbReference>
<dbReference type="PANTHER" id="PTHR43722">
    <property type="entry name" value="PROLINE IMINOPEPTIDASE"/>
    <property type="match status" value="1"/>
</dbReference>
<name>A0A841BGS3_9PSEU</name>
<evidence type="ECO:0000256" key="5">
    <source>
        <dbReference type="ARBA" id="ARBA00022438"/>
    </source>
</evidence>
<keyword evidence="5" id="KW-0031">Aminopeptidase</keyword>
<sequence>MRSKTLVLAAIVALSAGLAGPATASATGPRLEGSRTCAHDARFTCSTLTVPLDHRGRTPGTVKLQVATANNVTAPKGVLLFLTGGPGQPGVPFSTKLFDRMPEVFENHRLVMIDQRGTGANALDCPELQAQVGSSDIEPPTRGAVDGCTAALGDKARFYGSDSTIADLDLLRRALGARKMVVDGVSYGSFTAARYAIAHPGNVSKVILDSVLPHHATVEQSLYLQGLTATARVLRSACAKPPACGFDPAEDLAWLVRNRDTAAGVALFDMIVTYEFVDPSYRDPSAMGTDLITALHTARAGDTAKLDSLLRNLASGGDPLASFSAGLHAATLCADMRFPWGDAGTPGFVREPLLKLAEKRLGTRDTWPFSPAVATGLGFIRTCLPWPAEPPNSNPGGKLPDVPVLLLNGDHDLSTPMEWAYAEAKVAPRGKVVIVEGAAHSIQNREQGDAGRKAVAEFLAG</sequence>
<evidence type="ECO:0000256" key="10">
    <source>
        <dbReference type="SAM" id="SignalP"/>
    </source>
</evidence>
<dbReference type="PANTHER" id="PTHR43722:SF1">
    <property type="entry name" value="PROLINE IMINOPEPTIDASE"/>
    <property type="match status" value="1"/>
</dbReference>
<evidence type="ECO:0000259" key="11">
    <source>
        <dbReference type="Pfam" id="PF00561"/>
    </source>
</evidence>
<dbReference type="InterPro" id="IPR029058">
    <property type="entry name" value="AB_hydrolase_fold"/>
</dbReference>
<feature type="chain" id="PRO_5032507980" description="prolyl aminopeptidase" evidence="10">
    <location>
        <begin position="25"/>
        <end position="461"/>
    </location>
</feature>
<evidence type="ECO:0000313" key="13">
    <source>
        <dbReference type="Proteomes" id="UP000580861"/>
    </source>
</evidence>
<dbReference type="InterPro" id="IPR002410">
    <property type="entry name" value="Peptidase_S33"/>
</dbReference>
<evidence type="ECO:0000256" key="8">
    <source>
        <dbReference type="ARBA" id="ARBA00022801"/>
    </source>
</evidence>
<dbReference type="GO" id="GO:0005737">
    <property type="term" value="C:cytoplasm"/>
    <property type="evidence" value="ECO:0007669"/>
    <property type="project" value="UniProtKB-SubCell"/>
</dbReference>
<keyword evidence="8" id="KW-0378">Hydrolase</keyword>
<dbReference type="Gene3D" id="3.40.50.1820">
    <property type="entry name" value="alpha/beta hydrolase"/>
    <property type="match status" value="1"/>
</dbReference>
<evidence type="ECO:0000256" key="3">
    <source>
        <dbReference type="ARBA" id="ARBA00010088"/>
    </source>
</evidence>
<proteinExistence type="inferred from homology"/>
<dbReference type="EMBL" id="JACHMX010000001">
    <property type="protein sequence ID" value="MBB5857762.1"/>
    <property type="molecule type" value="Genomic_DNA"/>
</dbReference>
<evidence type="ECO:0000256" key="6">
    <source>
        <dbReference type="ARBA" id="ARBA00022490"/>
    </source>
</evidence>
<feature type="signal peptide" evidence="10">
    <location>
        <begin position="1"/>
        <end position="24"/>
    </location>
</feature>
<evidence type="ECO:0000256" key="2">
    <source>
        <dbReference type="ARBA" id="ARBA00004496"/>
    </source>
</evidence>
<dbReference type="Proteomes" id="UP000580861">
    <property type="component" value="Unassembled WGS sequence"/>
</dbReference>
<keyword evidence="6" id="KW-0963">Cytoplasm</keyword>
<evidence type="ECO:0000256" key="1">
    <source>
        <dbReference type="ARBA" id="ARBA00001585"/>
    </source>
</evidence>
<dbReference type="PRINTS" id="PR00793">
    <property type="entry name" value="PROAMNOPTASE"/>
</dbReference>
<dbReference type="InterPro" id="IPR000073">
    <property type="entry name" value="AB_hydrolase_1"/>
</dbReference>
<dbReference type="GO" id="GO:0004177">
    <property type="term" value="F:aminopeptidase activity"/>
    <property type="evidence" value="ECO:0007669"/>
    <property type="project" value="UniProtKB-KW"/>
</dbReference>
<evidence type="ECO:0000256" key="4">
    <source>
        <dbReference type="ARBA" id="ARBA00012568"/>
    </source>
</evidence>
<dbReference type="GO" id="GO:0006508">
    <property type="term" value="P:proteolysis"/>
    <property type="evidence" value="ECO:0007669"/>
    <property type="project" value="UniProtKB-KW"/>
</dbReference>
<reference evidence="12 13" key="1">
    <citation type="submission" date="2020-08" db="EMBL/GenBank/DDBJ databases">
        <title>Sequencing the genomes of 1000 actinobacteria strains.</title>
        <authorList>
            <person name="Klenk H.-P."/>
        </authorList>
    </citation>
    <scope>NUCLEOTIDE SEQUENCE [LARGE SCALE GENOMIC DNA]</scope>
    <source>
        <strain evidence="12 13">DSM 45272</strain>
    </source>
</reference>
<organism evidence="12 13">
    <name type="scientific">Amycolatopsis umgeniensis</name>
    <dbReference type="NCBI Taxonomy" id="336628"/>
    <lineage>
        <taxon>Bacteria</taxon>
        <taxon>Bacillati</taxon>
        <taxon>Actinomycetota</taxon>
        <taxon>Actinomycetes</taxon>
        <taxon>Pseudonocardiales</taxon>
        <taxon>Pseudonocardiaceae</taxon>
        <taxon>Amycolatopsis</taxon>
    </lineage>
</organism>
<keyword evidence="10" id="KW-0732">Signal</keyword>
<dbReference type="InterPro" id="IPR005944">
    <property type="entry name" value="Pro_iminopeptidase"/>
</dbReference>
<protein>
    <recommendedName>
        <fullName evidence="4">prolyl aminopeptidase</fullName>
        <ecNumber evidence="4">3.4.11.5</ecNumber>
    </recommendedName>
    <alternativeName>
        <fullName evidence="9">Prolyl aminopeptidase</fullName>
    </alternativeName>
</protein>
<dbReference type="EC" id="3.4.11.5" evidence="4"/>
<keyword evidence="13" id="KW-1185">Reference proteome</keyword>
<dbReference type="Pfam" id="PF00561">
    <property type="entry name" value="Abhydrolase_1"/>
    <property type="match status" value="1"/>
</dbReference>